<dbReference type="GO" id="GO:0006574">
    <property type="term" value="P:L-valine catabolic process"/>
    <property type="evidence" value="ECO:0007669"/>
    <property type="project" value="TreeGrafter"/>
</dbReference>
<evidence type="ECO:0000259" key="4">
    <source>
        <dbReference type="Pfam" id="PF16113"/>
    </source>
</evidence>
<reference evidence="5 6" key="1">
    <citation type="submission" date="2020-07" db="EMBL/GenBank/DDBJ databases">
        <title>Sequencing the genomes of 1000 actinobacteria strains.</title>
        <authorList>
            <person name="Klenk H.-P."/>
        </authorList>
    </citation>
    <scope>NUCLEOTIDE SEQUENCE [LARGE SCALE GENOMIC DNA]</scope>
    <source>
        <strain evidence="5 6">DSM 103164</strain>
    </source>
</reference>
<protein>
    <recommendedName>
        <fullName evidence="2">3-hydroxyisobutyryl-CoA hydrolase</fullName>
        <ecNumber evidence="2">3.1.2.4</ecNumber>
    </recommendedName>
</protein>
<keyword evidence="3" id="KW-0378">Hydrolase</keyword>
<comment type="caution">
    <text evidence="5">The sequence shown here is derived from an EMBL/GenBank/DDBJ whole genome shotgun (WGS) entry which is preliminary data.</text>
</comment>
<organism evidence="5 6">
    <name type="scientific">Naumannella cuiyingiana</name>
    <dbReference type="NCBI Taxonomy" id="1347891"/>
    <lineage>
        <taxon>Bacteria</taxon>
        <taxon>Bacillati</taxon>
        <taxon>Actinomycetota</taxon>
        <taxon>Actinomycetes</taxon>
        <taxon>Propionibacteriales</taxon>
        <taxon>Propionibacteriaceae</taxon>
        <taxon>Naumannella</taxon>
    </lineage>
</organism>
<dbReference type="Proteomes" id="UP000527616">
    <property type="component" value="Unassembled WGS sequence"/>
</dbReference>
<evidence type="ECO:0000256" key="3">
    <source>
        <dbReference type="ARBA" id="ARBA00022801"/>
    </source>
</evidence>
<sequence>MVVDYFTLDTDDVRFADDGALGRIELNRPKAINALTTPMVTDIGTVLRRWADDDAIAAVAITGAGERGLCAGGDVRAVREAIAAGDLDQPYEFWRSEYAVNAQIADYPKPYVAIMDGIVMGGGVGISAHGNRRLVTERTKIAMPETIIGLFPDVGALWLLANAPGEFGTHLALTGSTIDGPSAITAGLADAMIDSASIPQVLDTLARGESIDELTSVPEPVELPAWLEAYAGDDAAQIVARLEASDDADARAAAEAIRARSPFSVSVTLAALRRAAAMSSVHEVLAQDLVLGRRFLAEPDFAEGVRAQLVDKDRNPKWRHASLDEVDPAEVEAAFTPSDGSAARA</sequence>
<dbReference type="GO" id="GO:0016829">
    <property type="term" value="F:lyase activity"/>
    <property type="evidence" value="ECO:0007669"/>
    <property type="project" value="UniProtKB-KW"/>
</dbReference>
<gene>
    <name evidence="5" type="ORF">GGQ54_001128</name>
</gene>
<dbReference type="PANTHER" id="PTHR43176:SF3">
    <property type="entry name" value="3-HYDROXYISOBUTYRYL-COA HYDROLASE, MITOCHONDRIAL"/>
    <property type="match status" value="1"/>
</dbReference>
<evidence type="ECO:0000256" key="2">
    <source>
        <dbReference type="ARBA" id="ARBA00011915"/>
    </source>
</evidence>
<dbReference type="GO" id="GO:0005829">
    <property type="term" value="C:cytosol"/>
    <property type="evidence" value="ECO:0007669"/>
    <property type="project" value="TreeGrafter"/>
</dbReference>
<evidence type="ECO:0000256" key="1">
    <source>
        <dbReference type="ARBA" id="ARBA00001709"/>
    </source>
</evidence>
<feature type="domain" description="Enoyl-CoA hydratase/isomerase" evidence="4">
    <location>
        <begin position="22"/>
        <end position="335"/>
    </location>
</feature>
<dbReference type="InterPro" id="IPR032259">
    <property type="entry name" value="HIBYL-CoA-H"/>
</dbReference>
<dbReference type="Pfam" id="PF16113">
    <property type="entry name" value="ECH_2"/>
    <property type="match status" value="1"/>
</dbReference>
<dbReference type="SUPFAM" id="SSF52096">
    <property type="entry name" value="ClpP/crotonase"/>
    <property type="match status" value="1"/>
</dbReference>
<dbReference type="InterPro" id="IPR029045">
    <property type="entry name" value="ClpP/crotonase-like_dom_sf"/>
</dbReference>
<comment type="catalytic activity">
    <reaction evidence="1">
        <text>3-hydroxy-2-methylpropanoyl-CoA + H2O = 3-hydroxy-2-methylpropanoate + CoA + H(+)</text>
        <dbReference type="Rhea" id="RHEA:20888"/>
        <dbReference type="ChEBI" id="CHEBI:11805"/>
        <dbReference type="ChEBI" id="CHEBI:15377"/>
        <dbReference type="ChEBI" id="CHEBI:15378"/>
        <dbReference type="ChEBI" id="CHEBI:57287"/>
        <dbReference type="ChEBI" id="CHEBI:57340"/>
        <dbReference type="EC" id="3.1.2.4"/>
    </reaction>
</comment>
<dbReference type="AlphaFoldDB" id="A0A7Z0D7X9"/>
<dbReference type="CDD" id="cd06558">
    <property type="entry name" value="crotonase-like"/>
    <property type="match status" value="1"/>
</dbReference>
<dbReference type="NCBIfam" id="NF004127">
    <property type="entry name" value="PRK05617.1"/>
    <property type="match status" value="1"/>
</dbReference>
<name>A0A7Z0D7X9_9ACTN</name>
<dbReference type="PANTHER" id="PTHR43176">
    <property type="entry name" value="3-HYDROXYISOBUTYRYL-COA HYDROLASE-RELATED"/>
    <property type="match status" value="1"/>
</dbReference>
<dbReference type="EC" id="3.1.2.4" evidence="2"/>
<dbReference type="EMBL" id="JACBZS010000001">
    <property type="protein sequence ID" value="NYI70568.1"/>
    <property type="molecule type" value="Genomic_DNA"/>
</dbReference>
<proteinExistence type="predicted"/>
<dbReference type="InterPro" id="IPR045004">
    <property type="entry name" value="ECH_dom"/>
</dbReference>
<keyword evidence="5" id="KW-0456">Lyase</keyword>
<accession>A0A7Z0D7X9</accession>
<keyword evidence="6" id="KW-1185">Reference proteome</keyword>
<dbReference type="RefSeq" id="WP_179444510.1">
    <property type="nucleotide sequence ID" value="NZ_JACBZS010000001.1"/>
</dbReference>
<dbReference type="Gene3D" id="3.90.226.10">
    <property type="entry name" value="2-enoyl-CoA Hydratase, Chain A, domain 1"/>
    <property type="match status" value="1"/>
</dbReference>
<evidence type="ECO:0000313" key="5">
    <source>
        <dbReference type="EMBL" id="NYI70568.1"/>
    </source>
</evidence>
<dbReference type="GO" id="GO:0003860">
    <property type="term" value="F:3-hydroxyisobutyryl-CoA hydrolase activity"/>
    <property type="evidence" value="ECO:0007669"/>
    <property type="project" value="UniProtKB-EC"/>
</dbReference>
<evidence type="ECO:0000313" key="6">
    <source>
        <dbReference type="Proteomes" id="UP000527616"/>
    </source>
</evidence>